<sequence length="128" mass="14184">MGQQEVDVVVVLCVVGECCEPDECGPNECGHSRGVHRPVRGTNERGAPSGGRTREEARIYPPDQGIRDKYLKPVIHVTDNVTNPGIMDINHNPWPFRSGDYKPLLHSLAILSRQLGMVIGFVTKDLIR</sequence>
<evidence type="ECO:0000313" key="3">
    <source>
        <dbReference type="Proteomes" id="UP000827092"/>
    </source>
</evidence>
<keyword evidence="3" id="KW-1185">Reference proteome</keyword>
<reference evidence="2 3" key="1">
    <citation type="journal article" date="2022" name="Nat. Ecol. Evol.">
        <title>A masculinizing supergene underlies an exaggerated male reproductive morph in a spider.</title>
        <authorList>
            <person name="Hendrickx F."/>
            <person name="De Corte Z."/>
            <person name="Sonet G."/>
            <person name="Van Belleghem S.M."/>
            <person name="Kostlbacher S."/>
            <person name="Vangestel C."/>
        </authorList>
    </citation>
    <scope>NUCLEOTIDE SEQUENCE [LARGE SCALE GENOMIC DNA]</scope>
    <source>
        <strain evidence="2">W744_W776</strain>
    </source>
</reference>
<dbReference type="Proteomes" id="UP000827092">
    <property type="component" value="Unassembled WGS sequence"/>
</dbReference>
<comment type="caution">
    <text evidence="2">The sequence shown here is derived from an EMBL/GenBank/DDBJ whole genome shotgun (WGS) entry which is preliminary data.</text>
</comment>
<feature type="region of interest" description="Disordered" evidence="1">
    <location>
        <begin position="30"/>
        <end position="58"/>
    </location>
</feature>
<proteinExistence type="predicted"/>
<accession>A0AAV6UAG5</accession>
<organism evidence="2 3">
    <name type="scientific">Oedothorax gibbosus</name>
    <dbReference type="NCBI Taxonomy" id="931172"/>
    <lineage>
        <taxon>Eukaryota</taxon>
        <taxon>Metazoa</taxon>
        <taxon>Ecdysozoa</taxon>
        <taxon>Arthropoda</taxon>
        <taxon>Chelicerata</taxon>
        <taxon>Arachnida</taxon>
        <taxon>Araneae</taxon>
        <taxon>Araneomorphae</taxon>
        <taxon>Entelegynae</taxon>
        <taxon>Araneoidea</taxon>
        <taxon>Linyphiidae</taxon>
        <taxon>Erigoninae</taxon>
        <taxon>Oedothorax</taxon>
    </lineage>
</organism>
<protein>
    <submittedName>
        <fullName evidence="2">Uncharacterized protein</fullName>
    </submittedName>
</protein>
<evidence type="ECO:0000256" key="1">
    <source>
        <dbReference type="SAM" id="MobiDB-lite"/>
    </source>
</evidence>
<evidence type="ECO:0000313" key="2">
    <source>
        <dbReference type="EMBL" id="KAG8180863.1"/>
    </source>
</evidence>
<name>A0AAV6UAG5_9ARAC</name>
<gene>
    <name evidence="2" type="ORF">JTE90_016878</name>
</gene>
<dbReference type="EMBL" id="JAFNEN010000545">
    <property type="protein sequence ID" value="KAG8180863.1"/>
    <property type="molecule type" value="Genomic_DNA"/>
</dbReference>
<dbReference type="AlphaFoldDB" id="A0AAV6UAG5"/>